<dbReference type="GO" id="GO:0016887">
    <property type="term" value="F:ATP hydrolysis activity"/>
    <property type="evidence" value="ECO:0007669"/>
    <property type="project" value="InterPro"/>
</dbReference>
<dbReference type="Proteomes" id="UP000482800">
    <property type="component" value="Unassembled WGS sequence"/>
</dbReference>
<dbReference type="FunFam" id="3.40.50.300:FF:000032">
    <property type="entry name" value="Export ABC transporter ATP-binding protein"/>
    <property type="match status" value="1"/>
</dbReference>
<dbReference type="SUPFAM" id="SSF52540">
    <property type="entry name" value="P-loop containing nucleoside triphosphate hydrolases"/>
    <property type="match status" value="1"/>
</dbReference>
<dbReference type="PANTHER" id="PTHR24220:SF685">
    <property type="entry name" value="ABC TRANSPORTER RELATED"/>
    <property type="match status" value="1"/>
</dbReference>
<evidence type="ECO:0000313" key="6">
    <source>
        <dbReference type="Proteomes" id="UP000482800"/>
    </source>
</evidence>
<proteinExistence type="predicted"/>
<organism evidence="5 6">
    <name type="scientific">Phytohabitans houttuyneae</name>
    <dbReference type="NCBI Taxonomy" id="1076126"/>
    <lineage>
        <taxon>Bacteria</taxon>
        <taxon>Bacillati</taxon>
        <taxon>Actinomycetota</taxon>
        <taxon>Actinomycetes</taxon>
        <taxon>Micromonosporales</taxon>
        <taxon>Micromonosporaceae</taxon>
    </lineage>
</organism>
<dbReference type="InterPro" id="IPR017911">
    <property type="entry name" value="MacB-like_ATP-bd"/>
</dbReference>
<dbReference type="EMBL" id="BLPF01000002">
    <property type="protein sequence ID" value="GFJ82727.1"/>
    <property type="molecule type" value="Genomic_DNA"/>
</dbReference>
<name>A0A6V8KLY1_9ACTN</name>
<dbReference type="CDD" id="cd03255">
    <property type="entry name" value="ABC_MJ0796_LolCDE_FtsE"/>
    <property type="match status" value="1"/>
</dbReference>
<keyword evidence="3 5" id="KW-0067">ATP-binding</keyword>
<evidence type="ECO:0000256" key="3">
    <source>
        <dbReference type="ARBA" id="ARBA00022840"/>
    </source>
</evidence>
<dbReference type="Gene3D" id="3.40.50.300">
    <property type="entry name" value="P-loop containing nucleotide triphosphate hydrolases"/>
    <property type="match status" value="1"/>
</dbReference>
<dbReference type="PANTHER" id="PTHR24220">
    <property type="entry name" value="IMPORT ATP-BINDING PROTEIN"/>
    <property type="match status" value="1"/>
</dbReference>
<dbReference type="InterPro" id="IPR003439">
    <property type="entry name" value="ABC_transporter-like_ATP-bd"/>
</dbReference>
<dbReference type="InterPro" id="IPR015854">
    <property type="entry name" value="ABC_transpr_LolD-like"/>
</dbReference>
<dbReference type="GO" id="GO:0005886">
    <property type="term" value="C:plasma membrane"/>
    <property type="evidence" value="ECO:0007669"/>
    <property type="project" value="TreeGrafter"/>
</dbReference>
<dbReference type="GO" id="GO:0098796">
    <property type="term" value="C:membrane protein complex"/>
    <property type="evidence" value="ECO:0007669"/>
    <property type="project" value="UniProtKB-ARBA"/>
</dbReference>
<dbReference type="InterPro" id="IPR017871">
    <property type="entry name" value="ABC_transporter-like_CS"/>
</dbReference>
<reference evidence="5 6" key="1">
    <citation type="submission" date="2020-03" db="EMBL/GenBank/DDBJ databases">
        <title>Whole genome shotgun sequence of Phytohabitans houttuyneae NBRC 108639.</title>
        <authorList>
            <person name="Komaki H."/>
            <person name="Tamura T."/>
        </authorList>
    </citation>
    <scope>NUCLEOTIDE SEQUENCE [LARGE SCALE GENOMIC DNA]</scope>
    <source>
        <strain evidence="5 6">NBRC 108639</strain>
    </source>
</reference>
<protein>
    <submittedName>
        <fullName evidence="5">ABC transporter ATP-binding protein</fullName>
    </submittedName>
</protein>
<keyword evidence="6" id="KW-1185">Reference proteome</keyword>
<comment type="caution">
    <text evidence="5">The sequence shown here is derived from an EMBL/GenBank/DDBJ whole genome shotgun (WGS) entry which is preliminary data.</text>
</comment>
<keyword evidence="1" id="KW-0813">Transport</keyword>
<dbReference type="InterPro" id="IPR027417">
    <property type="entry name" value="P-loop_NTPase"/>
</dbReference>
<dbReference type="GO" id="GO:0022857">
    <property type="term" value="F:transmembrane transporter activity"/>
    <property type="evidence" value="ECO:0007669"/>
    <property type="project" value="TreeGrafter"/>
</dbReference>
<feature type="domain" description="ABC transporter" evidence="4">
    <location>
        <begin position="21"/>
        <end position="258"/>
    </location>
</feature>
<sequence>MTAGAAGPILVGVSIDEVPAVRLREVRKVFGAGADRVAALDGLSVDIPKGGFTAVMGPSGSGKSTLLQCAAGLERPSGGAVYLGDTPLAGLSETQLTRLRRDRIGFVFQSFNLLPYLDAARNVALPLLLAGRPPRRRETVAALAEVGLAERAGHRPAQLSGGQQQRVAMARALIARPEVLFADEPTGNLDSAAGRGVLDLLRAMVDSHRRTVVMVTHDPLAASYADRVLFLRDGALAGELAGPTPRGVAGRMAALEAGQ</sequence>
<evidence type="ECO:0000256" key="1">
    <source>
        <dbReference type="ARBA" id="ARBA00022448"/>
    </source>
</evidence>
<evidence type="ECO:0000313" key="5">
    <source>
        <dbReference type="EMBL" id="GFJ82727.1"/>
    </source>
</evidence>
<dbReference type="AlphaFoldDB" id="A0A6V8KLY1"/>
<dbReference type="InterPro" id="IPR003593">
    <property type="entry name" value="AAA+_ATPase"/>
</dbReference>
<keyword evidence="2" id="KW-0547">Nucleotide-binding</keyword>
<reference evidence="5 6" key="2">
    <citation type="submission" date="2020-03" db="EMBL/GenBank/DDBJ databases">
        <authorList>
            <person name="Ichikawa N."/>
            <person name="Kimura A."/>
            <person name="Kitahashi Y."/>
            <person name="Uohara A."/>
        </authorList>
    </citation>
    <scope>NUCLEOTIDE SEQUENCE [LARGE SCALE GENOMIC DNA]</scope>
    <source>
        <strain evidence="5 6">NBRC 108639</strain>
    </source>
</reference>
<dbReference type="Pfam" id="PF00005">
    <property type="entry name" value="ABC_tran"/>
    <property type="match status" value="1"/>
</dbReference>
<gene>
    <name evidence="5" type="ORF">Phou_069070</name>
</gene>
<accession>A0A6V8KLY1</accession>
<dbReference type="GO" id="GO:0005524">
    <property type="term" value="F:ATP binding"/>
    <property type="evidence" value="ECO:0007669"/>
    <property type="project" value="UniProtKB-KW"/>
</dbReference>
<evidence type="ECO:0000259" key="4">
    <source>
        <dbReference type="PROSITE" id="PS50893"/>
    </source>
</evidence>
<dbReference type="PROSITE" id="PS50893">
    <property type="entry name" value="ABC_TRANSPORTER_2"/>
    <property type="match status" value="1"/>
</dbReference>
<dbReference type="SMART" id="SM00382">
    <property type="entry name" value="AAA"/>
    <property type="match status" value="1"/>
</dbReference>
<evidence type="ECO:0000256" key="2">
    <source>
        <dbReference type="ARBA" id="ARBA00022741"/>
    </source>
</evidence>
<dbReference type="PROSITE" id="PS00211">
    <property type="entry name" value="ABC_TRANSPORTER_1"/>
    <property type="match status" value="1"/>
</dbReference>